<evidence type="ECO:0000313" key="1">
    <source>
        <dbReference type="EMBL" id="ONI41102.1"/>
    </source>
</evidence>
<sequence>MQSLLSPKVDFVFKKIFGSEDSEIILISFLNAILKTTNIKKVNIKNINAEKNYITDKFSRIEVQAITKDEDLINIEIQLMRYYNKYYMNEQSLYYWSKMYESQLSESEHYDKLNKTICINLLDFTFLKSDNFYHCYKMKEVTTNEVLTDLEEIYFIEIPKSKEPEGEDDLLEIWLEFLKNPDGEIITMLEMKNEIIRKALGKLSDISKKEQYIEIYYKRLKTLRDEKNALETAELKGKIEGIMEGKKEAKKEGKIEAQIEIYYLELGLSTQKIAEKVGVSINVVENVVQNLLNQVK</sequence>
<accession>A0ACC8XDY0</accession>
<keyword evidence="2" id="KW-1185">Reference proteome</keyword>
<organism evidence="1 2">
    <name type="scientific">Candidatus Epulonipiscium fishelsonii</name>
    <dbReference type="NCBI Taxonomy" id="77094"/>
    <lineage>
        <taxon>Bacteria</taxon>
        <taxon>Bacillati</taxon>
        <taxon>Bacillota</taxon>
        <taxon>Clostridia</taxon>
        <taxon>Lachnospirales</taxon>
        <taxon>Lachnospiraceae</taxon>
        <taxon>Candidatus Epulonipiscium</taxon>
    </lineage>
</organism>
<dbReference type="Proteomes" id="UP000188637">
    <property type="component" value="Unassembled WGS sequence"/>
</dbReference>
<dbReference type="EMBL" id="LJHD01000225">
    <property type="protein sequence ID" value="ONI41102.1"/>
    <property type="molecule type" value="Genomic_DNA"/>
</dbReference>
<reference evidence="1" key="1">
    <citation type="submission" date="2016-08" db="EMBL/GenBank/DDBJ databases">
        <authorList>
            <person name="Ngugi D.K."/>
            <person name="Miyake S."/>
            <person name="Stingl U."/>
        </authorList>
    </citation>
    <scope>NUCLEOTIDE SEQUENCE</scope>
    <source>
        <strain evidence="1">SCG-D08WGA-EpuloA1</strain>
    </source>
</reference>
<protein>
    <submittedName>
        <fullName evidence="1">Uncharacterized protein</fullName>
    </submittedName>
</protein>
<comment type="caution">
    <text evidence="1">The sequence shown here is derived from an EMBL/GenBank/DDBJ whole genome shotgun (WGS) entry which is preliminary data.</text>
</comment>
<evidence type="ECO:0000313" key="2">
    <source>
        <dbReference type="Proteomes" id="UP000188637"/>
    </source>
</evidence>
<gene>
    <name evidence="1" type="ORF">AN640_08195</name>
</gene>
<proteinExistence type="predicted"/>
<name>A0ACC8XDY0_9FIRM</name>